<protein>
    <recommendedName>
        <fullName evidence="3">SprT-like domain-containing protein</fullName>
    </recommendedName>
</protein>
<proteinExistence type="predicted"/>
<evidence type="ECO:0008006" key="3">
    <source>
        <dbReference type="Google" id="ProtNLM"/>
    </source>
</evidence>
<dbReference type="AlphaFoldDB" id="A0A4Z1HF46"/>
<dbReference type="OrthoDB" id="3529261at2759"/>
<sequence length="339" mass="38932">MSHTFSNIDIPPDLIEKTLAMGQTPSKISNGIGRPTYVTGCDAELLRQSRSAIEKFAQDRDEDYFPHSLIVRKANPRLGYLSARLFFRRPLTLDRLNVFKHRPASLVGAVWKHINPDSKLSPLQEQAIEKWKVIDILNTPNQLHLVSTKIILQKHFHIFDDLFFRGTLNEYVTLVTALTGNNPLSCQGHTSQESKAIYRRGKKDVIECRFRPRSTITIFIGPGIEPLNGAKLRKLFGILVQEMCHAFFHIYSCVGRCCNHGSLEQLGTRGHGVMFQELAFNIQFMAEHKDVLGFNLNMGRYHSLLHELCDKPEWKGQIDVTRWRFDEENLTRDLIDFNT</sequence>
<dbReference type="EMBL" id="PQXJ01000514">
    <property type="protein sequence ID" value="TGO47629.1"/>
    <property type="molecule type" value="Genomic_DNA"/>
</dbReference>
<accession>A0A4Z1HF46</accession>
<organism evidence="1 2">
    <name type="scientific">Botryotinia narcissicola</name>
    <dbReference type="NCBI Taxonomy" id="278944"/>
    <lineage>
        <taxon>Eukaryota</taxon>
        <taxon>Fungi</taxon>
        <taxon>Dikarya</taxon>
        <taxon>Ascomycota</taxon>
        <taxon>Pezizomycotina</taxon>
        <taxon>Leotiomycetes</taxon>
        <taxon>Helotiales</taxon>
        <taxon>Sclerotiniaceae</taxon>
        <taxon>Botryotinia</taxon>
    </lineage>
</organism>
<keyword evidence="2" id="KW-1185">Reference proteome</keyword>
<evidence type="ECO:0000313" key="2">
    <source>
        <dbReference type="Proteomes" id="UP000297452"/>
    </source>
</evidence>
<reference evidence="1 2" key="1">
    <citation type="submission" date="2017-12" db="EMBL/GenBank/DDBJ databases">
        <title>Comparative genomics of Botrytis spp.</title>
        <authorList>
            <person name="Valero-Jimenez C.A."/>
            <person name="Tapia P."/>
            <person name="Veloso J."/>
            <person name="Silva-Moreno E."/>
            <person name="Staats M."/>
            <person name="Valdes J.H."/>
            <person name="Van Kan J.A.L."/>
        </authorList>
    </citation>
    <scope>NUCLEOTIDE SEQUENCE [LARGE SCALE GENOMIC DNA]</scope>
    <source>
        <strain evidence="1 2">MUCL2120</strain>
    </source>
</reference>
<evidence type="ECO:0000313" key="1">
    <source>
        <dbReference type="EMBL" id="TGO47629.1"/>
    </source>
</evidence>
<dbReference type="Proteomes" id="UP000297452">
    <property type="component" value="Unassembled WGS sequence"/>
</dbReference>
<gene>
    <name evidence="1" type="ORF">BOTNAR_0514g00030</name>
</gene>
<name>A0A4Z1HF46_9HELO</name>
<comment type="caution">
    <text evidence="1">The sequence shown here is derived from an EMBL/GenBank/DDBJ whole genome shotgun (WGS) entry which is preliminary data.</text>
</comment>